<dbReference type="Gene3D" id="3.40.50.450">
    <property type="match status" value="1"/>
</dbReference>
<dbReference type="Pfam" id="PF17782">
    <property type="entry name" value="WHD_DprA"/>
    <property type="match status" value="1"/>
</dbReference>
<comment type="similarity">
    <text evidence="1">Belongs to the DprA/Smf family.</text>
</comment>
<gene>
    <name evidence="4" type="ORF">SAMN05660742_11222</name>
</gene>
<feature type="domain" description="DprA winged helix" evidence="3">
    <location>
        <begin position="297"/>
        <end position="347"/>
    </location>
</feature>
<proteinExistence type="inferred from homology"/>
<reference evidence="4 5" key="1">
    <citation type="submission" date="2016-10" db="EMBL/GenBank/DDBJ databases">
        <authorList>
            <person name="de Groot N.N."/>
        </authorList>
    </citation>
    <scope>NUCLEOTIDE SEQUENCE [LARGE SCALE GENOMIC DNA]</scope>
    <source>
        <strain evidence="4 5">DSM 2179</strain>
    </source>
</reference>
<dbReference type="AlphaFoldDB" id="A0A1H7AJM9"/>
<dbReference type="SUPFAM" id="SSF47781">
    <property type="entry name" value="RuvA domain 2-like"/>
    <property type="match status" value="1"/>
</dbReference>
<dbReference type="InterPro" id="IPR057666">
    <property type="entry name" value="DrpA_SLOG"/>
</dbReference>
<dbReference type="SUPFAM" id="SSF102405">
    <property type="entry name" value="MCP/YpsA-like"/>
    <property type="match status" value="1"/>
</dbReference>
<evidence type="ECO:0000313" key="4">
    <source>
        <dbReference type="EMBL" id="SEJ62292.1"/>
    </source>
</evidence>
<dbReference type="NCBIfam" id="TIGR00732">
    <property type="entry name" value="dprA"/>
    <property type="match status" value="1"/>
</dbReference>
<dbReference type="STRING" id="84035.SAMN05660742_11222"/>
<dbReference type="InterPro" id="IPR041614">
    <property type="entry name" value="DprA_WH"/>
</dbReference>
<dbReference type="PANTHER" id="PTHR43022">
    <property type="entry name" value="PROTEIN SMF"/>
    <property type="match status" value="1"/>
</dbReference>
<feature type="domain" description="Smf/DprA SLOG" evidence="2">
    <location>
        <begin position="76"/>
        <end position="282"/>
    </location>
</feature>
<dbReference type="PANTHER" id="PTHR43022:SF1">
    <property type="entry name" value="PROTEIN SMF"/>
    <property type="match status" value="1"/>
</dbReference>
<keyword evidence="5" id="KW-1185">Reference proteome</keyword>
<evidence type="ECO:0000259" key="3">
    <source>
        <dbReference type="Pfam" id="PF17782"/>
    </source>
</evidence>
<dbReference type="EMBL" id="FNZK01000012">
    <property type="protein sequence ID" value="SEJ62292.1"/>
    <property type="molecule type" value="Genomic_DNA"/>
</dbReference>
<dbReference type="Gene3D" id="1.10.10.10">
    <property type="entry name" value="Winged helix-like DNA-binding domain superfamily/Winged helix DNA-binding domain"/>
    <property type="match status" value="1"/>
</dbReference>
<dbReference type="InterPro" id="IPR003488">
    <property type="entry name" value="DprA"/>
</dbReference>
<dbReference type="Pfam" id="PF02481">
    <property type="entry name" value="DNA_processg_A"/>
    <property type="match status" value="1"/>
</dbReference>
<evidence type="ECO:0000256" key="1">
    <source>
        <dbReference type="ARBA" id="ARBA00006525"/>
    </source>
</evidence>
<evidence type="ECO:0000313" key="5">
    <source>
        <dbReference type="Proteomes" id="UP000199662"/>
    </source>
</evidence>
<name>A0A1H7AJM9_9FIRM</name>
<dbReference type="Proteomes" id="UP000199662">
    <property type="component" value="Unassembled WGS sequence"/>
</dbReference>
<evidence type="ECO:0000259" key="2">
    <source>
        <dbReference type="Pfam" id="PF02481"/>
    </source>
</evidence>
<dbReference type="InterPro" id="IPR036388">
    <property type="entry name" value="WH-like_DNA-bd_sf"/>
</dbReference>
<protein>
    <submittedName>
        <fullName evidence="4">DNA processing protein</fullName>
    </submittedName>
</protein>
<accession>A0A1H7AJM9</accession>
<dbReference type="GO" id="GO:0009294">
    <property type="term" value="P:DNA-mediated transformation"/>
    <property type="evidence" value="ECO:0007669"/>
    <property type="project" value="InterPro"/>
</dbReference>
<sequence length="361" mass="39667">MFLAMLQMIPGIGNARLRKLVSYFGNGEKIWKSSVQDVWQSKCLDRGSYENFCEFKKNPIDIDLLAEKWYKKKIKLCTYLDAEYPELLKNIFNPPSVLFYRGILSGEKQRVAIVGSRKTSAYGKAAAENLAGDLAETGIEIISGAARGIDTAAHTGALKKGRTIAVLGCGVDVAYPIENKHLLEEIVEAGLVVSEYPPGTTPNAKFFPARNRIISGLSRGVIVVEAAIKSGSLITAEMALSEGRDVFAVPGSIYSEQSKGCHKLIQQGAKLVSCAKDVLEEYSWNESKCNIDKNVINLSNEEKAVYENLSYDQPLSIDEIILKSRSDASNITCILLQMELRGLVVEHAPHCYVRAVKEGVL</sequence>
<organism evidence="4 5">
    <name type="scientific">Propionispira arboris</name>
    <dbReference type="NCBI Taxonomy" id="84035"/>
    <lineage>
        <taxon>Bacteria</taxon>
        <taxon>Bacillati</taxon>
        <taxon>Bacillota</taxon>
        <taxon>Negativicutes</taxon>
        <taxon>Selenomonadales</taxon>
        <taxon>Selenomonadaceae</taxon>
        <taxon>Propionispira</taxon>
    </lineage>
</organism>
<dbReference type="InterPro" id="IPR010994">
    <property type="entry name" value="RuvA_2-like"/>
</dbReference>